<dbReference type="UniPathway" id="UPA00056">
    <property type="reaction ID" value="UER00093"/>
</dbReference>
<dbReference type="InterPro" id="IPR029044">
    <property type="entry name" value="Nucleotide-diphossugar_trans"/>
</dbReference>
<dbReference type="InterPro" id="IPR034683">
    <property type="entry name" value="IspD/TarI"/>
</dbReference>
<comment type="caution">
    <text evidence="8">The sequence shown here is derived from an EMBL/GenBank/DDBJ whole genome shotgun (WGS) entry which is preliminary data.</text>
</comment>
<dbReference type="AlphaFoldDB" id="A0A559IAY8"/>
<evidence type="ECO:0000256" key="3">
    <source>
        <dbReference type="ARBA" id="ARBA00009789"/>
    </source>
</evidence>
<evidence type="ECO:0000313" key="9">
    <source>
        <dbReference type="Proteomes" id="UP000318102"/>
    </source>
</evidence>
<dbReference type="PANTHER" id="PTHR32125:SF4">
    <property type="entry name" value="2-C-METHYL-D-ERYTHRITOL 4-PHOSPHATE CYTIDYLYLTRANSFERASE, CHLOROPLASTIC"/>
    <property type="match status" value="1"/>
</dbReference>
<dbReference type="Pfam" id="PF01128">
    <property type="entry name" value="IspD"/>
    <property type="match status" value="1"/>
</dbReference>
<dbReference type="NCBIfam" id="TIGR00453">
    <property type="entry name" value="ispD"/>
    <property type="match status" value="1"/>
</dbReference>
<comment type="catalytic activity">
    <reaction evidence="1 7">
        <text>2-C-methyl-D-erythritol 4-phosphate + CTP + H(+) = 4-CDP-2-C-methyl-D-erythritol + diphosphate</text>
        <dbReference type="Rhea" id="RHEA:13429"/>
        <dbReference type="ChEBI" id="CHEBI:15378"/>
        <dbReference type="ChEBI" id="CHEBI:33019"/>
        <dbReference type="ChEBI" id="CHEBI:37563"/>
        <dbReference type="ChEBI" id="CHEBI:57823"/>
        <dbReference type="ChEBI" id="CHEBI:58262"/>
        <dbReference type="EC" id="2.7.7.60"/>
    </reaction>
</comment>
<dbReference type="HAMAP" id="MF_00108">
    <property type="entry name" value="IspD"/>
    <property type="match status" value="1"/>
</dbReference>
<dbReference type="FunFam" id="3.90.550.10:FF:000003">
    <property type="entry name" value="2-C-methyl-D-erythritol 4-phosphate cytidylyltransferase"/>
    <property type="match status" value="1"/>
</dbReference>
<comment type="function">
    <text evidence="7">Catalyzes the formation of 4-diphosphocytidyl-2-C-methyl-D-erythritol from CTP and 2-C-methyl-D-erythritol 4-phosphate (MEP).</text>
</comment>
<evidence type="ECO:0000313" key="8">
    <source>
        <dbReference type="EMBL" id="TVX84851.1"/>
    </source>
</evidence>
<comment type="pathway">
    <text evidence="2 7">Isoprenoid biosynthesis; isopentenyl diphosphate biosynthesis via DXP pathway; isopentenyl diphosphate from 1-deoxy-D-xylulose 5-phosphate: step 2/6.</text>
</comment>
<comment type="similarity">
    <text evidence="3 7">Belongs to the IspD/TarI cytidylyltransferase family. IspD subfamily.</text>
</comment>
<reference evidence="8 9" key="1">
    <citation type="submission" date="2019-07" db="EMBL/GenBank/DDBJ databases">
        <authorList>
            <person name="Kim J."/>
        </authorList>
    </citation>
    <scope>NUCLEOTIDE SEQUENCE [LARGE SCALE GENOMIC DNA]</scope>
    <source>
        <strain evidence="8 9">N4</strain>
    </source>
</reference>
<feature type="site" description="Positions MEP for the nucleophilic attack" evidence="7">
    <location>
        <position position="213"/>
    </location>
</feature>
<organism evidence="8 9">
    <name type="scientific">Paenibacillus agilis</name>
    <dbReference type="NCBI Taxonomy" id="3020863"/>
    <lineage>
        <taxon>Bacteria</taxon>
        <taxon>Bacillati</taxon>
        <taxon>Bacillota</taxon>
        <taxon>Bacilli</taxon>
        <taxon>Bacillales</taxon>
        <taxon>Paenibacillaceae</taxon>
        <taxon>Paenibacillus</taxon>
    </lineage>
</organism>
<keyword evidence="4 7" id="KW-0808">Transferase</keyword>
<dbReference type="Gene3D" id="3.90.550.10">
    <property type="entry name" value="Spore Coat Polysaccharide Biosynthesis Protein SpsA, Chain A"/>
    <property type="match status" value="1"/>
</dbReference>
<name>A0A559IAY8_9BACL</name>
<dbReference type="CDD" id="cd02516">
    <property type="entry name" value="CDP-ME_synthetase"/>
    <property type="match status" value="1"/>
</dbReference>
<dbReference type="InterPro" id="IPR050088">
    <property type="entry name" value="IspD/TarI_cytidylyltransf_bact"/>
</dbReference>
<dbReference type="EMBL" id="VNJK01000010">
    <property type="protein sequence ID" value="TVX84851.1"/>
    <property type="molecule type" value="Genomic_DNA"/>
</dbReference>
<keyword evidence="5 7" id="KW-0548">Nucleotidyltransferase</keyword>
<keyword evidence="9" id="KW-1185">Reference proteome</keyword>
<accession>A0A559IAY8</accession>
<evidence type="ECO:0000256" key="2">
    <source>
        <dbReference type="ARBA" id="ARBA00004787"/>
    </source>
</evidence>
<dbReference type="PROSITE" id="PS01295">
    <property type="entry name" value="ISPD"/>
    <property type="match status" value="1"/>
</dbReference>
<feature type="site" description="Transition state stabilizer" evidence="7">
    <location>
        <position position="17"/>
    </location>
</feature>
<dbReference type="SUPFAM" id="SSF53448">
    <property type="entry name" value="Nucleotide-diphospho-sugar transferases"/>
    <property type="match status" value="1"/>
</dbReference>
<proteinExistence type="inferred from homology"/>
<dbReference type="EC" id="2.7.7.60" evidence="7"/>
<dbReference type="InterPro" id="IPR018294">
    <property type="entry name" value="ISPD_synthase_CS"/>
</dbReference>
<protein>
    <recommendedName>
        <fullName evidence="7">2-C-methyl-D-erythritol 4-phosphate cytidylyltransferase</fullName>
        <ecNumber evidence="7">2.7.7.60</ecNumber>
    </recommendedName>
    <alternativeName>
        <fullName evidence="7">4-diphosphocytidyl-2C-methyl-D-erythritol synthase</fullName>
    </alternativeName>
    <alternativeName>
        <fullName evidence="7">MEP cytidylyltransferase</fullName>
        <shortName evidence="7">MCT</shortName>
    </alternativeName>
</protein>
<evidence type="ECO:0000256" key="4">
    <source>
        <dbReference type="ARBA" id="ARBA00022679"/>
    </source>
</evidence>
<sequence>MQQSFGVVVVAAGKGTRMGTSESKQFLQLQDKPVVIHTLERFQQMSQCESIVLVTSSHDSERCQHWVEQYQLSKVRDIVSGGKERQHSVYAGLQAAKARGVQIVLIHDGVRPFVDEHHILACCQGAVEHRAAVLGVPVKDTIKQVDAAGVITATPDRSSLWAIQTPQAFRLEDVIQAHDEASAAQRLGTDDAVLVEQIGIPVHIVEGSYTNVKLTTPEDLDWAEWWLERRANKGNEQ</sequence>
<feature type="site" description="Positions MEP for the nucleophilic attack" evidence="7">
    <location>
        <position position="157"/>
    </location>
</feature>
<keyword evidence="6 7" id="KW-0414">Isoprene biosynthesis</keyword>
<dbReference type="InterPro" id="IPR001228">
    <property type="entry name" value="IspD"/>
</dbReference>
<evidence type="ECO:0000256" key="7">
    <source>
        <dbReference type="HAMAP-Rule" id="MF_00108"/>
    </source>
</evidence>
<dbReference type="GO" id="GO:0019288">
    <property type="term" value="P:isopentenyl diphosphate biosynthetic process, methylerythritol 4-phosphate pathway"/>
    <property type="evidence" value="ECO:0007669"/>
    <property type="project" value="UniProtKB-UniRule"/>
</dbReference>
<evidence type="ECO:0000256" key="1">
    <source>
        <dbReference type="ARBA" id="ARBA00001282"/>
    </source>
</evidence>
<dbReference type="Proteomes" id="UP000318102">
    <property type="component" value="Unassembled WGS sequence"/>
</dbReference>
<feature type="site" description="Transition state stabilizer" evidence="7">
    <location>
        <position position="24"/>
    </location>
</feature>
<evidence type="ECO:0000256" key="5">
    <source>
        <dbReference type="ARBA" id="ARBA00022695"/>
    </source>
</evidence>
<dbReference type="GO" id="GO:0050518">
    <property type="term" value="F:2-C-methyl-D-erythritol 4-phosphate cytidylyltransferase activity"/>
    <property type="evidence" value="ECO:0007669"/>
    <property type="project" value="UniProtKB-UniRule"/>
</dbReference>
<gene>
    <name evidence="7 8" type="primary">ispD</name>
    <name evidence="8" type="ORF">FPZ44_26205</name>
</gene>
<evidence type="ECO:0000256" key="6">
    <source>
        <dbReference type="ARBA" id="ARBA00023229"/>
    </source>
</evidence>
<dbReference type="OrthoDB" id="9806837at2"/>
<dbReference type="PANTHER" id="PTHR32125">
    <property type="entry name" value="2-C-METHYL-D-ERYTHRITOL 4-PHOSPHATE CYTIDYLYLTRANSFERASE, CHLOROPLASTIC"/>
    <property type="match status" value="1"/>
</dbReference>
<dbReference type="RefSeq" id="WP_144995585.1">
    <property type="nucleotide sequence ID" value="NZ_VNJK01000010.1"/>
</dbReference>